<feature type="compositionally biased region" description="Basic and acidic residues" evidence="1">
    <location>
        <begin position="7"/>
        <end position="16"/>
    </location>
</feature>
<keyword evidence="3" id="KW-1185">Reference proteome</keyword>
<feature type="region of interest" description="Disordered" evidence="1">
    <location>
        <begin position="1"/>
        <end position="63"/>
    </location>
</feature>
<geneLocation type="plasmid" evidence="2 3">
    <name>pHTUR05</name>
</geneLocation>
<dbReference type="OrthoDB" id="204094at2157"/>
<reference evidence="2 3" key="1">
    <citation type="journal article" date="2010" name="Stand. Genomic Sci.">
        <title>Complete genome sequence of Haloterrigena turkmenica type strain (4k).</title>
        <authorList>
            <person name="Saunders E."/>
            <person name="Tindall B.J."/>
            <person name="Fahnrich R."/>
            <person name="Lapidus A."/>
            <person name="Copeland A."/>
            <person name="Del Rio T.G."/>
            <person name="Lucas S."/>
            <person name="Chen F."/>
            <person name="Tice H."/>
            <person name="Cheng J.F."/>
            <person name="Han C."/>
            <person name="Detter J.C."/>
            <person name="Bruce D."/>
            <person name="Goodwin L."/>
            <person name="Chain P."/>
            <person name="Pitluck S."/>
            <person name="Pati A."/>
            <person name="Ivanova N."/>
            <person name="Mavromatis K."/>
            <person name="Chen A."/>
            <person name="Palaniappan K."/>
            <person name="Land M."/>
            <person name="Hauser L."/>
            <person name="Chang Y.J."/>
            <person name="Jeffries C.D."/>
            <person name="Brettin T."/>
            <person name="Rohde M."/>
            <person name="Goker M."/>
            <person name="Bristow J."/>
            <person name="Eisen J.A."/>
            <person name="Markowitz V."/>
            <person name="Hugenholtz P."/>
            <person name="Klenk H.P."/>
            <person name="Kyrpides N.C."/>
        </authorList>
    </citation>
    <scope>NUCLEOTIDE SEQUENCE [LARGE SCALE GENOMIC DNA]</scope>
    <source>
        <strain evidence="3">ATCC 51198 / DSM 5511 / JCM 9101 / NCIMB 13204 / VKM B-1734 / 4k</strain>
    </source>
</reference>
<dbReference type="EMBL" id="CP001865">
    <property type="protein sequence ID" value="ADB63981.1"/>
    <property type="molecule type" value="Genomic_DNA"/>
</dbReference>
<dbReference type="HOGENOM" id="CLU_2875004_0_0_2"/>
<keyword evidence="2" id="KW-0614">Plasmid</keyword>
<dbReference type="Proteomes" id="UP000001903">
    <property type="component" value="Plasmid pHTUR05"/>
</dbReference>
<dbReference type="GeneID" id="8745899"/>
<name>D2S3N4_HALTV</name>
<sequence length="63" mass="7001">MSTLQTERLKSSRNESTEENPSQTTSKPRVIGTSDGEVNVDLPATPSYERNYSDLIEEAVRGQ</sequence>
<protein>
    <submittedName>
        <fullName evidence="2">Uncharacterized protein</fullName>
    </submittedName>
</protein>
<dbReference type="KEGG" id="htu:Htur_5094"/>
<dbReference type="RefSeq" id="WP_012946220.1">
    <property type="nucleotide sequence ID" value="NC_013748.1"/>
</dbReference>
<accession>D2S3N4</accession>
<evidence type="ECO:0000313" key="3">
    <source>
        <dbReference type="Proteomes" id="UP000001903"/>
    </source>
</evidence>
<evidence type="ECO:0000256" key="1">
    <source>
        <dbReference type="SAM" id="MobiDB-lite"/>
    </source>
</evidence>
<proteinExistence type="predicted"/>
<evidence type="ECO:0000313" key="2">
    <source>
        <dbReference type="EMBL" id="ADB63981.1"/>
    </source>
</evidence>
<gene>
    <name evidence="2" type="ordered locus">Htur_5094</name>
</gene>
<dbReference type="AlphaFoldDB" id="D2S3N4"/>
<organism evidence="2 3">
    <name type="scientific">Haloterrigena turkmenica (strain ATCC 51198 / DSM 5511 / JCM 9101 / NCIMB 13204 / VKM B-1734 / 4k)</name>
    <name type="common">Halococcus turkmenicus</name>
    <dbReference type="NCBI Taxonomy" id="543526"/>
    <lineage>
        <taxon>Archaea</taxon>
        <taxon>Methanobacteriati</taxon>
        <taxon>Methanobacteriota</taxon>
        <taxon>Stenosarchaea group</taxon>
        <taxon>Halobacteria</taxon>
        <taxon>Halobacteriales</taxon>
        <taxon>Natrialbaceae</taxon>
        <taxon>Haloterrigena</taxon>
    </lineage>
</organism>